<dbReference type="EMBL" id="JAFBBZ010000001">
    <property type="protein sequence ID" value="MBM7508456.1"/>
    <property type="molecule type" value="Genomic_DNA"/>
</dbReference>
<evidence type="ECO:0000313" key="2">
    <source>
        <dbReference type="Proteomes" id="UP000732378"/>
    </source>
</evidence>
<dbReference type="Proteomes" id="UP000732378">
    <property type="component" value="Unassembled WGS sequence"/>
</dbReference>
<dbReference type="InterPro" id="IPR023375">
    <property type="entry name" value="ADC_dom_sf"/>
</dbReference>
<dbReference type="Gene3D" id="2.40.400.10">
    <property type="entry name" value="Acetoacetate decarboxylase-like"/>
    <property type="match status" value="1"/>
</dbReference>
<dbReference type="GO" id="GO:0047602">
    <property type="term" value="F:acetoacetate decarboxylase activity"/>
    <property type="evidence" value="ECO:0007669"/>
    <property type="project" value="UniProtKB-EC"/>
</dbReference>
<name>A0ABS2MBA2_9ACTN</name>
<proteinExistence type="predicted"/>
<sequence>MAADPAARMSPVGPAGAASMPVAAPLYPAPPFEFRGARQTWVVYEADAAMLAAYLPAGVQPDSDPAVCAAWACHYPSSTFGPYLEAYLVVRVEVAGERFWYQPVIVTDAEAPMAAGRELWGYGKKLAHLTWSGREAGGPGAEQLVMTVERPRGVRLMTLSMQPERLVSGEELVSLPAAEMLPTLSHRMVPASEAGRPPVVDELVAVDVRPRAHRGADGRPELWRGRGAVDLGSGSAADPWQVFRPLRVLDAFTSLTDFTLPLGRVVPRS</sequence>
<keyword evidence="1" id="KW-0456">Lyase</keyword>
<reference evidence="1 2" key="1">
    <citation type="submission" date="2021-01" db="EMBL/GenBank/DDBJ databases">
        <title>Sequencing the genomes of 1000 actinobacteria strains.</title>
        <authorList>
            <person name="Klenk H.-P."/>
        </authorList>
    </citation>
    <scope>NUCLEOTIDE SEQUENCE [LARGE SCALE GENOMIC DNA]</scope>
    <source>
        <strain evidence="1 2">DSM 18239</strain>
    </source>
</reference>
<accession>A0ABS2MBA2</accession>
<dbReference type="SUPFAM" id="SSF160104">
    <property type="entry name" value="Acetoacetate decarboxylase-like"/>
    <property type="match status" value="1"/>
</dbReference>
<gene>
    <name evidence="1" type="ORF">JOE61_002270</name>
</gene>
<protein>
    <submittedName>
        <fullName evidence="1">Acetoacetate decarboxylase</fullName>
        <ecNumber evidence="1">4.1.1.4</ecNumber>
    </submittedName>
</protein>
<dbReference type="RefSeq" id="WP_193669557.1">
    <property type="nucleotide sequence ID" value="NZ_JACDTV010000009.1"/>
</dbReference>
<organism evidence="1 2">
    <name type="scientific">Nocardioides salarius</name>
    <dbReference type="NCBI Taxonomy" id="374513"/>
    <lineage>
        <taxon>Bacteria</taxon>
        <taxon>Bacillati</taxon>
        <taxon>Actinomycetota</taxon>
        <taxon>Actinomycetes</taxon>
        <taxon>Propionibacteriales</taxon>
        <taxon>Nocardioidaceae</taxon>
        <taxon>Nocardioides</taxon>
    </lineage>
</organism>
<keyword evidence="2" id="KW-1185">Reference proteome</keyword>
<comment type="caution">
    <text evidence="1">The sequence shown here is derived from an EMBL/GenBank/DDBJ whole genome shotgun (WGS) entry which is preliminary data.</text>
</comment>
<dbReference type="Pfam" id="PF06314">
    <property type="entry name" value="ADC"/>
    <property type="match status" value="1"/>
</dbReference>
<dbReference type="EC" id="4.1.1.4" evidence="1"/>
<evidence type="ECO:0000313" key="1">
    <source>
        <dbReference type="EMBL" id="MBM7508456.1"/>
    </source>
</evidence>
<dbReference type="InterPro" id="IPR010451">
    <property type="entry name" value="Acetoacetate_decarboxylase"/>
</dbReference>